<evidence type="ECO:0000256" key="4">
    <source>
        <dbReference type="ARBA" id="ARBA00022989"/>
    </source>
</evidence>
<evidence type="ECO:0000256" key="6">
    <source>
        <dbReference type="ARBA" id="ARBA00040778"/>
    </source>
</evidence>
<keyword evidence="4 8" id="KW-1133">Transmembrane helix</keyword>
<evidence type="ECO:0000256" key="7">
    <source>
        <dbReference type="ARBA" id="ARBA00041344"/>
    </source>
</evidence>
<evidence type="ECO:0000256" key="5">
    <source>
        <dbReference type="ARBA" id="ARBA00023136"/>
    </source>
</evidence>
<keyword evidence="5 8" id="KW-0472">Membrane</keyword>
<dbReference type="Proteomes" id="UP000886998">
    <property type="component" value="Unassembled WGS sequence"/>
</dbReference>
<dbReference type="PANTHER" id="PTHR13002:SF1">
    <property type="entry name" value="COMPLEX I ASSEMBLY FACTOR TIMMDC1, MITOCHONDRIAL"/>
    <property type="match status" value="1"/>
</dbReference>
<comment type="caution">
    <text evidence="9">The sequence shown here is derived from an EMBL/GenBank/DDBJ whole genome shotgun (WGS) entry which is preliminary data.</text>
</comment>
<dbReference type="GO" id="GO:0016020">
    <property type="term" value="C:membrane"/>
    <property type="evidence" value="ECO:0007669"/>
    <property type="project" value="UniProtKB-SubCell"/>
</dbReference>
<dbReference type="EMBL" id="BMAV01003732">
    <property type="protein sequence ID" value="GFY43509.1"/>
    <property type="molecule type" value="Genomic_DNA"/>
</dbReference>
<evidence type="ECO:0000313" key="10">
    <source>
        <dbReference type="Proteomes" id="UP000886998"/>
    </source>
</evidence>
<keyword evidence="10" id="KW-1185">Reference proteome</keyword>
<dbReference type="InterPro" id="IPR055299">
    <property type="entry name" value="TIMMDC1"/>
</dbReference>
<dbReference type="GO" id="GO:0005739">
    <property type="term" value="C:mitochondrion"/>
    <property type="evidence" value="ECO:0007669"/>
    <property type="project" value="TreeGrafter"/>
</dbReference>
<accession>A0A8X6WY63</accession>
<evidence type="ECO:0000256" key="8">
    <source>
        <dbReference type="SAM" id="Phobius"/>
    </source>
</evidence>
<feature type="transmembrane region" description="Helical" evidence="8">
    <location>
        <begin position="60"/>
        <end position="77"/>
    </location>
</feature>
<sequence>MAYKFPFFIHSAKCSDEFPYITEKGIKDSLAKETGRDRIIRMFSTNEFGLSPEMAYVVKTGQYTFIFASILGALGGISKAKEDFFRKNMATTYESKHLARRSLVDTMSLAAIRGGLKMGFQYGSFSTLYLLSTMTVANYRNKISIWEHAGSAAILGGLTRISYGFKGMLVAGGLGGVLGLIAGSIITLVMHLGGHTLDDLRCYQHEEYYTVRIKSKSIEDKA</sequence>
<comment type="similarity">
    <text evidence="2">Belongs to the Tim17/Tim22/Tim23 family.</text>
</comment>
<gene>
    <name evidence="9" type="primary">AVEN_238465_1</name>
    <name evidence="9" type="ORF">TNIN_348771</name>
</gene>
<name>A0A8X6WY63_9ARAC</name>
<dbReference type="PANTHER" id="PTHR13002">
    <property type="entry name" value="C3ORF1 PROTEIN-RELATED"/>
    <property type="match status" value="1"/>
</dbReference>
<dbReference type="GO" id="GO:0032981">
    <property type="term" value="P:mitochondrial respiratory chain complex I assembly"/>
    <property type="evidence" value="ECO:0007669"/>
    <property type="project" value="InterPro"/>
</dbReference>
<organism evidence="9 10">
    <name type="scientific">Trichonephila inaurata madagascariensis</name>
    <dbReference type="NCBI Taxonomy" id="2747483"/>
    <lineage>
        <taxon>Eukaryota</taxon>
        <taxon>Metazoa</taxon>
        <taxon>Ecdysozoa</taxon>
        <taxon>Arthropoda</taxon>
        <taxon>Chelicerata</taxon>
        <taxon>Arachnida</taxon>
        <taxon>Araneae</taxon>
        <taxon>Araneomorphae</taxon>
        <taxon>Entelegynae</taxon>
        <taxon>Araneoidea</taxon>
        <taxon>Nephilidae</taxon>
        <taxon>Trichonephila</taxon>
        <taxon>Trichonephila inaurata</taxon>
    </lineage>
</organism>
<proteinExistence type="inferred from homology"/>
<comment type="subcellular location">
    <subcellularLocation>
        <location evidence="1">Membrane</location>
        <topology evidence="1">Multi-pass membrane protein</topology>
    </subcellularLocation>
</comment>
<evidence type="ECO:0000313" key="9">
    <source>
        <dbReference type="EMBL" id="GFY43509.1"/>
    </source>
</evidence>
<dbReference type="AlphaFoldDB" id="A0A8X6WY63"/>
<dbReference type="OrthoDB" id="5826189at2759"/>
<evidence type="ECO:0000256" key="3">
    <source>
        <dbReference type="ARBA" id="ARBA00022692"/>
    </source>
</evidence>
<evidence type="ECO:0000256" key="2">
    <source>
        <dbReference type="ARBA" id="ARBA00008444"/>
    </source>
</evidence>
<feature type="transmembrane region" description="Helical" evidence="8">
    <location>
        <begin position="168"/>
        <end position="190"/>
    </location>
</feature>
<keyword evidence="3 8" id="KW-0812">Transmembrane</keyword>
<protein>
    <recommendedName>
        <fullName evidence="6">Complex I assembly factor TIMMDC1, mitochondrial</fullName>
    </recommendedName>
    <alternativeName>
        <fullName evidence="7">Translocase of inner mitochondrial membrane domain-containing protein 1</fullName>
    </alternativeName>
</protein>
<reference evidence="9" key="1">
    <citation type="submission" date="2020-08" db="EMBL/GenBank/DDBJ databases">
        <title>Multicomponent nature underlies the extraordinary mechanical properties of spider dragline silk.</title>
        <authorList>
            <person name="Kono N."/>
            <person name="Nakamura H."/>
            <person name="Mori M."/>
            <person name="Yoshida Y."/>
            <person name="Ohtoshi R."/>
            <person name="Malay A.D."/>
            <person name="Moran D.A.P."/>
            <person name="Tomita M."/>
            <person name="Numata K."/>
            <person name="Arakawa K."/>
        </authorList>
    </citation>
    <scope>NUCLEOTIDE SEQUENCE</scope>
</reference>
<evidence type="ECO:0000256" key="1">
    <source>
        <dbReference type="ARBA" id="ARBA00004141"/>
    </source>
</evidence>